<proteinExistence type="inferred from homology"/>
<dbReference type="OrthoDB" id="8659436at2"/>
<dbReference type="InterPro" id="IPR036388">
    <property type="entry name" value="WH-like_DNA-bd_sf"/>
</dbReference>
<keyword evidence="5 13" id="KW-0963">Cytoplasm</keyword>
<evidence type="ECO:0000256" key="1">
    <source>
        <dbReference type="ARBA" id="ARBA00004496"/>
    </source>
</evidence>
<keyword evidence="10 13" id="KW-0238">DNA-binding</keyword>
<keyword evidence="8 13" id="KW-0862">Zinc</keyword>
<dbReference type="CDD" id="cd07153">
    <property type="entry name" value="Fur_like"/>
    <property type="match status" value="1"/>
</dbReference>
<evidence type="ECO:0000256" key="9">
    <source>
        <dbReference type="ARBA" id="ARBA00023015"/>
    </source>
</evidence>
<accession>V4RUS1</accession>
<evidence type="ECO:0000256" key="6">
    <source>
        <dbReference type="ARBA" id="ARBA00022491"/>
    </source>
</evidence>
<evidence type="ECO:0000256" key="7">
    <source>
        <dbReference type="ARBA" id="ARBA00022723"/>
    </source>
</evidence>
<dbReference type="EMBL" id="AWXZ01000013">
    <property type="protein sequence ID" value="ESR26820.1"/>
    <property type="molecule type" value="Genomic_DNA"/>
</dbReference>
<evidence type="ECO:0000256" key="11">
    <source>
        <dbReference type="ARBA" id="ARBA00023163"/>
    </source>
</evidence>
<keyword evidence="9 13" id="KW-0805">Transcription regulation</keyword>
<comment type="caution">
    <text evidence="14">The sequence shown here is derived from an EMBL/GenBank/DDBJ whole genome shotgun (WGS) entry which is preliminary data.</text>
</comment>
<dbReference type="PANTHER" id="PTHR33202">
    <property type="entry name" value="ZINC UPTAKE REGULATION PROTEIN"/>
    <property type="match status" value="1"/>
</dbReference>
<dbReference type="Gene3D" id="1.10.10.10">
    <property type="entry name" value="Winged helix-like DNA-binding domain superfamily/Winged helix DNA-binding domain"/>
    <property type="match status" value="1"/>
</dbReference>
<sequence>MSEQDTSDRDYESVLRDAGMRITKPRKTILEILAEGEDHPDALEIFRRANARDASVSLSTVYRTMKALHDCGAIHRHAFEGGPARFEQADAPHHDHMIDVDTGEIVEFRSEKIERLQEEIARELGYHIVYHRLELYGRKRKTR</sequence>
<dbReference type="GO" id="GO:0000976">
    <property type="term" value="F:transcription cis-regulatory region binding"/>
    <property type="evidence" value="ECO:0007669"/>
    <property type="project" value="TreeGrafter"/>
</dbReference>
<comment type="similarity">
    <text evidence="2 13">Belongs to the Fur family.</text>
</comment>
<comment type="subunit">
    <text evidence="3 13">Homodimer.</text>
</comment>
<feature type="binding site" evidence="12">
    <location>
        <position position="93"/>
    </location>
    <ligand>
        <name>Fe cation</name>
        <dbReference type="ChEBI" id="CHEBI:24875"/>
    </ligand>
</feature>
<keyword evidence="6 13" id="KW-0678">Repressor</keyword>
<dbReference type="Pfam" id="PF01475">
    <property type="entry name" value="FUR"/>
    <property type="match status" value="1"/>
</dbReference>
<keyword evidence="15" id="KW-1185">Reference proteome</keyword>
<keyword evidence="7 12" id="KW-0479">Metal-binding</keyword>
<dbReference type="Gene3D" id="3.30.1490.190">
    <property type="match status" value="1"/>
</dbReference>
<comment type="cofactor">
    <cofactor evidence="12">
        <name>Mn(2+)</name>
        <dbReference type="ChEBI" id="CHEBI:29035"/>
    </cofactor>
    <cofactor evidence="12">
        <name>Fe(2+)</name>
        <dbReference type="ChEBI" id="CHEBI:29033"/>
    </cofactor>
    <text evidence="12">Binds 1 Mn(2+) or Fe(2+) ion per subunit.</text>
</comment>
<dbReference type="GO" id="GO:1900376">
    <property type="term" value="P:regulation of secondary metabolite biosynthetic process"/>
    <property type="evidence" value="ECO:0007669"/>
    <property type="project" value="TreeGrafter"/>
</dbReference>
<evidence type="ECO:0000256" key="13">
    <source>
        <dbReference type="RuleBase" id="RU364037"/>
    </source>
</evidence>
<dbReference type="InterPro" id="IPR043135">
    <property type="entry name" value="Fur_C"/>
</dbReference>
<evidence type="ECO:0000256" key="4">
    <source>
        <dbReference type="ARBA" id="ARBA00020910"/>
    </source>
</evidence>
<feature type="binding site" evidence="12">
    <location>
        <position position="131"/>
    </location>
    <ligand>
        <name>Fe cation</name>
        <dbReference type="ChEBI" id="CHEBI:24875"/>
    </ligand>
</feature>
<dbReference type="GO" id="GO:0045892">
    <property type="term" value="P:negative regulation of DNA-templated transcription"/>
    <property type="evidence" value="ECO:0007669"/>
    <property type="project" value="TreeGrafter"/>
</dbReference>
<feature type="binding site" evidence="12">
    <location>
        <position position="114"/>
    </location>
    <ligand>
        <name>Fe cation</name>
        <dbReference type="ChEBI" id="CHEBI:24875"/>
    </ligand>
</feature>
<evidence type="ECO:0000256" key="8">
    <source>
        <dbReference type="ARBA" id="ARBA00022833"/>
    </source>
</evidence>
<evidence type="ECO:0000256" key="2">
    <source>
        <dbReference type="ARBA" id="ARBA00007957"/>
    </source>
</evidence>
<gene>
    <name evidence="13" type="primary">fur</name>
    <name evidence="14" type="ORF">N177_0604</name>
</gene>
<evidence type="ECO:0000256" key="10">
    <source>
        <dbReference type="ARBA" id="ARBA00023125"/>
    </source>
</evidence>
<dbReference type="GO" id="GO:0003700">
    <property type="term" value="F:DNA-binding transcription factor activity"/>
    <property type="evidence" value="ECO:0007669"/>
    <property type="project" value="UniProtKB-UniRule"/>
</dbReference>
<dbReference type="InterPro" id="IPR036390">
    <property type="entry name" value="WH_DNA-bd_sf"/>
</dbReference>
<keyword evidence="12 13" id="KW-0408">Iron</keyword>
<comment type="subcellular location">
    <subcellularLocation>
        <location evidence="1 13">Cytoplasm</location>
    </subcellularLocation>
</comment>
<dbReference type="Proteomes" id="UP000017819">
    <property type="component" value="Unassembled WGS sequence"/>
</dbReference>
<dbReference type="InterPro" id="IPR002481">
    <property type="entry name" value="FUR"/>
</dbReference>
<dbReference type="GO" id="GO:0005829">
    <property type="term" value="C:cytosol"/>
    <property type="evidence" value="ECO:0007669"/>
    <property type="project" value="TreeGrafter"/>
</dbReference>
<evidence type="ECO:0000256" key="5">
    <source>
        <dbReference type="ARBA" id="ARBA00022490"/>
    </source>
</evidence>
<reference evidence="14 15" key="1">
    <citation type="journal article" date="2014" name="Genome Announc.">
        <title>Draft Genome Sequence of Lutibaculum baratangense Strain AMV1T, Isolated from a Mud Volcano in Andamans, India.</title>
        <authorList>
            <person name="Singh A."/>
            <person name="Sreenivas A."/>
            <person name="Sathyanarayana Reddy G."/>
            <person name="Pinnaka A.K."/>
            <person name="Shivaji S."/>
        </authorList>
    </citation>
    <scope>NUCLEOTIDE SEQUENCE [LARGE SCALE GENOMIC DNA]</scope>
    <source>
        <strain evidence="14 15">AMV1</strain>
    </source>
</reference>
<evidence type="ECO:0000313" key="14">
    <source>
        <dbReference type="EMBL" id="ESR26820.1"/>
    </source>
</evidence>
<dbReference type="STRING" id="631454.N177_0604"/>
<dbReference type="GO" id="GO:0008270">
    <property type="term" value="F:zinc ion binding"/>
    <property type="evidence" value="ECO:0007669"/>
    <property type="project" value="TreeGrafter"/>
</dbReference>
<dbReference type="eggNOG" id="COG0735">
    <property type="taxonomic scope" value="Bacteria"/>
</dbReference>
<keyword evidence="11 13" id="KW-0804">Transcription</keyword>
<dbReference type="PATRIC" id="fig|631454.5.peg.594"/>
<evidence type="ECO:0000256" key="3">
    <source>
        <dbReference type="ARBA" id="ARBA00011738"/>
    </source>
</evidence>
<feature type="binding site" evidence="12">
    <location>
        <position position="95"/>
    </location>
    <ligand>
        <name>Fe cation</name>
        <dbReference type="ChEBI" id="CHEBI:24875"/>
    </ligand>
</feature>
<organism evidence="14 15">
    <name type="scientific">Lutibaculum baratangense AMV1</name>
    <dbReference type="NCBI Taxonomy" id="631454"/>
    <lineage>
        <taxon>Bacteria</taxon>
        <taxon>Pseudomonadati</taxon>
        <taxon>Pseudomonadota</taxon>
        <taxon>Alphaproteobacteria</taxon>
        <taxon>Hyphomicrobiales</taxon>
        <taxon>Tepidamorphaceae</taxon>
        <taxon>Lutibaculum</taxon>
    </lineage>
</organism>
<dbReference type="PANTHER" id="PTHR33202:SF2">
    <property type="entry name" value="FERRIC UPTAKE REGULATION PROTEIN"/>
    <property type="match status" value="1"/>
</dbReference>
<dbReference type="AlphaFoldDB" id="V4RUS1"/>
<dbReference type="SUPFAM" id="SSF46785">
    <property type="entry name" value="Winged helix' DNA-binding domain"/>
    <property type="match status" value="1"/>
</dbReference>
<evidence type="ECO:0000256" key="12">
    <source>
        <dbReference type="PIRSR" id="PIRSR602481-2"/>
    </source>
</evidence>
<dbReference type="RefSeq" id="WP_023430753.1">
    <property type="nucleotide sequence ID" value="NZ_AWXZ01000013.1"/>
</dbReference>
<evidence type="ECO:0000313" key="15">
    <source>
        <dbReference type="Proteomes" id="UP000017819"/>
    </source>
</evidence>
<name>V4RUS1_9HYPH</name>
<protein>
    <recommendedName>
        <fullName evidence="4 13">Ferric uptake regulation protein</fullName>
    </recommendedName>
</protein>